<dbReference type="Proteomes" id="UP000746751">
    <property type="component" value="Unassembled WGS sequence"/>
</dbReference>
<reference evidence="2" key="2">
    <citation type="submission" date="2021-09" db="EMBL/GenBank/DDBJ databases">
        <authorList>
            <person name="Gilroy R."/>
        </authorList>
    </citation>
    <scope>NUCLEOTIDE SEQUENCE</scope>
    <source>
        <strain evidence="2">ChiGjej2B2-7701</strain>
    </source>
</reference>
<proteinExistence type="predicted"/>
<reference evidence="2" key="1">
    <citation type="journal article" date="2021" name="PeerJ">
        <title>Extensive microbial diversity within the chicken gut microbiome revealed by metagenomics and culture.</title>
        <authorList>
            <person name="Gilroy R."/>
            <person name="Ravi A."/>
            <person name="Getino M."/>
            <person name="Pursley I."/>
            <person name="Horton D.L."/>
            <person name="Alikhan N.F."/>
            <person name="Baker D."/>
            <person name="Gharbi K."/>
            <person name="Hall N."/>
            <person name="Watson M."/>
            <person name="Adriaenssens E.M."/>
            <person name="Foster-Nyarko E."/>
            <person name="Jarju S."/>
            <person name="Secka A."/>
            <person name="Antonio M."/>
            <person name="Oren A."/>
            <person name="Chaudhuri R.R."/>
            <person name="La Ragione R."/>
            <person name="Hildebrand F."/>
            <person name="Pallen M.J."/>
        </authorList>
    </citation>
    <scope>NUCLEOTIDE SEQUENCE</scope>
    <source>
        <strain evidence="2">ChiGjej2B2-7701</strain>
    </source>
</reference>
<sequence>MQLRESSYSPSRYRALAVVAVLLQIALAPQISIAGGTVNFMLALAIVLSLTFEPHSAVFIGFFSGLFFDLTSSAPVGLMSLLLTVTSFGVSSAAHGALGGLTRESVRFAVIAILAVNLLYGLCLFLMGVQTDLIWALFGHGIASTVLDALVAVLFLMASGSGSSQRGFSVRTRPGRSTRYKVLK</sequence>
<feature type="transmembrane region" description="Helical" evidence="1">
    <location>
        <begin position="106"/>
        <end position="127"/>
    </location>
</feature>
<accession>A0A921IQK5</accession>
<evidence type="ECO:0000256" key="1">
    <source>
        <dbReference type="SAM" id="Phobius"/>
    </source>
</evidence>
<evidence type="ECO:0000313" key="2">
    <source>
        <dbReference type="EMBL" id="HJG31835.1"/>
    </source>
</evidence>
<organism evidence="2 3">
    <name type="scientific">Collinsella ihumii</name>
    <dbReference type="NCBI Taxonomy" id="1720204"/>
    <lineage>
        <taxon>Bacteria</taxon>
        <taxon>Bacillati</taxon>
        <taxon>Actinomycetota</taxon>
        <taxon>Coriobacteriia</taxon>
        <taxon>Coriobacteriales</taxon>
        <taxon>Coriobacteriaceae</taxon>
        <taxon>Collinsella</taxon>
    </lineage>
</organism>
<protein>
    <submittedName>
        <fullName evidence="2">Rod shape-determining protein MreD</fullName>
    </submittedName>
</protein>
<feature type="transmembrane region" description="Helical" evidence="1">
    <location>
        <begin position="133"/>
        <end position="156"/>
    </location>
</feature>
<name>A0A921IQK5_9ACTN</name>
<keyword evidence="1" id="KW-0812">Transmembrane</keyword>
<keyword evidence="1" id="KW-0472">Membrane</keyword>
<dbReference type="AlphaFoldDB" id="A0A921IQK5"/>
<keyword evidence="1" id="KW-1133">Transmembrane helix</keyword>
<gene>
    <name evidence="2" type="ORF">K8U80_10645</name>
</gene>
<evidence type="ECO:0000313" key="3">
    <source>
        <dbReference type="Proteomes" id="UP000746751"/>
    </source>
</evidence>
<comment type="caution">
    <text evidence="2">The sequence shown here is derived from an EMBL/GenBank/DDBJ whole genome shotgun (WGS) entry which is preliminary data.</text>
</comment>
<dbReference type="EMBL" id="DYVF01000062">
    <property type="protein sequence ID" value="HJG31835.1"/>
    <property type="molecule type" value="Genomic_DNA"/>
</dbReference>